<sequence length="45" mass="5013">CQTVVPMRMQRVVGGGWRHPDEIRSWRCCPGVANRPCAAGPLRHA</sequence>
<feature type="non-terminal residue" evidence="1">
    <location>
        <position position="45"/>
    </location>
</feature>
<gene>
    <name evidence="1" type="ORF">AVDCRST_MAG19-1384</name>
</gene>
<proteinExistence type="predicted"/>
<dbReference type="AlphaFoldDB" id="A0A6J4UTK2"/>
<evidence type="ECO:0000313" key="1">
    <source>
        <dbReference type="EMBL" id="CAA9557951.1"/>
    </source>
</evidence>
<dbReference type="EMBL" id="CADCWL010000060">
    <property type="protein sequence ID" value="CAA9557951.1"/>
    <property type="molecule type" value="Genomic_DNA"/>
</dbReference>
<feature type="non-terminal residue" evidence="1">
    <location>
        <position position="1"/>
    </location>
</feature>
<protein>
    <submittedName>
        <fullName evidence="1">Uncharacterized protein</fullName>
    </submittedName>
</protein>
<reference evidence="1" key="1">
    <citation type="submission" date="2020-02" db="EMBL/GenBank/DDBJ databases">
        <authorList>
            <person name="Meier V. D."/>
        </authorList>
    </citation>
    <scope>NUCLEOTIDE SEQUENCE</scope>
    <source>
        <strain evidence="1">AVDCRST_MAG19</strain>
    </source>
</reference>
<organism evidence="1">
    <name type="scientific">uncultured Thermomicrobiales bacterium</name>
    <dbReference type="NCBI Taxonomy" id="1645740"/>
    <lineage>
        <taxon>Bacteria</taxon>
        <taxon>Pseudomonadati</taxon>
        <taxon>Thermomicrobiota</taxon>
        <taxon>Thermomicrobia</taxon>
        <taxon>Thermomicrobiales</taxon>
        <taxon>environmental samples</taxon>
    </lineage>
</organism>
<accession>A0A6J4UTK2</accession>
<name>A0A6J4UTK2_9BACT</name>